<dbReference type="InterPro" id="IPR000192">
    <property type="entry name" value="Aminotrans_V_dom"/>
</dbReference>
<accession>A0ABS2TN09</accession>
<sequence length="400" mass="40963">MDGRAEGLTAGPAEPGATAGPGPASRPASDSAYGSGSRLAATIEAARRAEYPGVGEGYLNTATLGLPPARTSAALRRALDAWAAGRPDVSVYEEAVAASRAAYARITGVPVERVALASTVAGAVGLIAAALPDGAEVVVAADDFSSLVQPFAGRGGLDLRIVPLTEVAAAVRASTALVAVSAAQSADGRVADLAAIAAAARHHGARILIDGTQSVGWLPVPADTYDYLVCHGYKWLLTPHGACFLTVREGAEDTLSPAFAGWYSADDPWADCYGPVAHLAPGARRFDTRPAYLSFVGAAASLSLVEEIGVPALHAHDVCLADLFRTGLHALGFSPVPSPHPSAIVSVPDLPPSAPALLTSAHLTFSARASFLRFSFHLHNTEADVARTLTVLEKARTSSG</sequence>
<dbReference type="PANTHER" id="PTHR43586:SF21">
    <property type="entry name" value="PYRIDOXAL PHOSPHATE (PLP)-DEPENDENT ASPARTATE AMINOTRANSFERASE SUPERFAMILY"/>
    <property type="match status" value="1"/>
</dbReference>
<dbReference type="InterPro" id="IPR015422">
    <property type="entry name" value="PyrdxlP-dep_Trfase_small"/>
</dbReference>
<dbReference type="PANTHER" id="PTHR43586">
    <property type="entry name" value="CYSTEINE DESULFURASE"/>
    <property type="match status" value="1"/>
</dbReference>
<evidence type="ECO:0000313" key="3">
    <source>
        <dbReference type="EMBL" id="MBM9504729.1"/>
    </source>
</evidence>
<gene>
    <name evidence="3" type="ORF">ITX44_09290</name>
</gene>
<feature type="compositionally biased region" description="Low complexity" evidence="1">
    <location>
        <begin position="1"/>
        <end position="29"/>
    </location>
</feature>
<reference evidence="3 4" key="1">
    <citation type="submission" date="2021-01" db="EMBL/GenBank/DDBJ databases">
        <title>Streptomyces acididurans sp. nov., isolated from a peat swamp forest soil.</title>
        <authorList>
            <person name="Chantavorakit T."/>
            <person name="Duangmal K."/>
        </authorList>
    </citation>
    <scope>NUCLEOTIDE SEQUENCE [LARGE SCALE GENOMIC DNA]</scope>
    <source>
        <strain evidence="3 4">KK5PA1</strain>
    </source>
</reference>
<keyword evidence="3" id="KW-0032">Aminotransferase</keyword>
<feature type="domain" description="Aminotransferase class V" evidence="2">
    <location>
        <begin position="122"/>
        <end position="336"/>
    </location>
</feature>
<dbReference type="InterPro" id="IPR015424">
    <property type="entry name" value="PyrdxlP-dep_Trfase"/>
</dbReference>
<feature type="region of interest" description="Disordered" evidence="1">
    <location>
        <begin position="1"/>
        <end position="33"/>
    </location>
</feature>
<protein>
    <submittedName>
        <fullName evidence="3">Aminotransferase class V-fold PLP-dependent enzyme</fullName>
    </submittedName>
</protein>
<evidence type="ECO:0000256" key="1">
    <source>
        <dbReference type="SAM" id="MobiDB-lite"/>
    </source>
</evidence>
<evidence type="ECO:0000259" key="2">
    <source>
        <dbReference type="Pfam" id="PF00266"/>
    </source>
</evidence>
<dbReference type="InterPro" id="IPR015421">
    <property type="entry name" value="PyrdxlP-dep_Trfase_major"/>
</dbReference>
<organism evidence="3 4">
    <name type="scientific">Actinacidiphila acididurans</name>
    <dbReference type="NCBI Taxonomy" id="2784346"/>
    <lineage>
        <taxon>Bacteria</taxon>
        <taxon>Bacillati</taxon>
        <taxon>Actinomycetota</taxon>
        <taxon>Actinomycetes</taxon>
        <taxon>Kitasatosporales</taxon>
        <taxon>Streptomycetaceae</taxon>
        <taxon>Actinacidiphila</taxon>
    </lineage>
</organism>
<dbReference type="Pfam" id="PF00266">
    <property type="entry name" value="Aminotran_5"/>
    <property type="match status" value="1"/>
</dbReference>
<dbReference type="Proteomes" id="UP000749040">
    <property type="component" value="Unassembled WGS sequence"/>
</dbReference>
<name>A0ABS2TN09_9ACTN</name>
<dbReference type="SUPFAM" id="SSF53383">
    <property type="entry name" value="PLP-dependent transferases"/>
    <property type="match status" value="1"/>
</dbReference>
<dbReference type="RefSeq" id="WP_205356587.1">
    <property type="nucleotide sequence ID" value="NZ_JADKYB010000004.1"/>
</dbReference>
<proteinExistence type="predicted"/>
<comment type="caution">
    <text evidence="3">The sequence shown here is derived from an EMBL/GenBank/DDBJ whole genome shotgun (WGS) entry which is preliminary data.</text>
</comment>
<dbReference type="EMBL" id="JADKYB010000004">
    <property type="protein sequence ID" value="MBM9504729.1"/>
    <property type="molecule type" value="Genomic_DNA"/>
</dbReference>
<dbReference type="Gene3D" id="3.40.640.10">
    <property type="entry name" value="Type I PLP-dependent aspartate aminotransferase-like (Major domain)"/>
    <property type="match status" value="1"/>
</dbReference>
<dbReference type="Gene3D" id="3.90.1150.10">
    <property type="entry name" value="Aspartate Aminotransferase, domain 1"/>
    <property type="match status" value="1"/>
</dbReference>
<dbReference type="GO" id="GO:0008483">
    <property type="term" value="F:transaminase activity"/>
    <property type="evidence" value="ECO:0007669"/>
    <property type="project" value="UniProtKB-KW"/>
</dbReference>
<keyword evidence="4" id="KW-1185">Reference proteome</keyword>
<evidence type="ECO:0000313" key="4">
    <source>
        <dbReference type="Proteomes" id="UP000749040"/>
    </source>
</evidence>
<keyword evidence="3" id="KW-0808">Transferase</keyword>